<dbReference type="Proteomes" id="UP000037939">
    <property type="component" value="Unassembled WGS sequence"/>
</dbReference>
<feature type="transmembrane region" description="Helical" evidence="7">
    <location>
        <begin position="187"/>
        <end position="213"/>
    </location>
</feature>
<dbReference type="RefSeq" id="WP_053937356.1">
    <property type="nucleotide sequence ID" value="NZ_LAQT01000006.1"/>
</dbReference>
<dbReference type="SUPFAM" id="SSF81345">
    <property type="entry name" value="ABC transporter involved in vitamin B12 uptake, BtuC"/>
    <property type="match status" value="1"/>
</dbReference>
<dbReference type="PANTHER" id="PTHR30477:SF13">
    <property type="entry name" value="IRON TRANSPORT SYSTEM MEMBRANE PROTEIN HI_0360-RELATED"/>
    <property type="match status" value="1"/>
</dbReference>
<dbReference type="PATRIC" id="fig|857265.3.peg.1734"/>
<evidence type="ECO:0000256" key="7">
    <source>
        <dbReference type="SAM" id="Phobius"/>
    </source>
</evidence>
<sequence length="289" mass="30373">MTLHEMFLAPVTDYAFMRRALAGCVALATGCAPMGVMLVLRRMSLMGDALSHAVLPGAAIGFIFGGFALPWLAGGGIVAGLLVALLAGLASRFTSLNEDASFAGFYLVSLAIGVVLVSRYGSNVDLIHLLFGSVLAIDNAALYMLATIATLTLLWLAINYRGVILECVDPGYLAVTGGRGSRYHLGLLVLTVLNLVAGFQAMGTLMAVGMMMLPATIARLWADTLAGLLWSAWVAGLVASVVGLLLSYHLNLPSGPAIVLVAGVLYLLSLWLAPHGWLGRRASKTHLQH</sequence>
<dbReference type="OrthoDB" id="9804300at2"/>
<feature type="transmembrane region" description="Helical" evidence="7">
    <location>
        <begin position="20"/>
        <end position="40"/>
    </location>
</feature>
<dbReference type="GO" id="GO:0055085">
    <property type="term" value="P:transmembrane transport"/>
    <property type="evidence" value="ECO:0007669"/>
    <property type="project" value="InterPro"/>
</dbReference>
<dbReference type="InterPro" id="IPR037294">
    <property type="entry name" value="ABC_BtuC-like"/>
</dbReference>
<keyword evidence="3 6" id="KW-0812">Transmembrane</keyword>
<dbReference type="EMBL" id="LAQT01000006">
    <property type="protein sequence ID" value="KPC53539.1"/>
    <property type="molecule type" value="Genomic_DNA"/>
</dbReference>
<name>A0A0N0GP82_9NEIS</name>
<dbReference type="PANTHER" id="PTHR30477">
    <property type="entry name" value="ABC-TRANSPORTER METAL-BINDING PROTEIN"/>
    <property type="match status" value="1"/>
</dbReference>
<gene>
    <name evidence="8" type="primary">mntB</name>
    <name evidence="8" type="ORF">WG78_08460</name>
</gene>
<keyword evidence="4 7" id="KW-1133">Transmembrane helix</keyword>
<accession>A0A0N0GP82</accession>
<keyword evidence="9" id="KW-1185">Reference proteome</keyword>
<evidence type="ECO:0000256" key="2">
    <source>
        <dbReference type="ARBA" id="ARBA00008034"/>
    </source>
</evidence>
<keyword evidence="5 7" id="KW-0472">Membrane</keyword>
<feature type="transmembrane region" description="Helical" evidence="7">
    <location>
        <begin position="71"/>
        <end position="90"/>
    </location>
</feature>
<evidence type="ECO:0000256" key="5">
    <source>
        <dbReference type="ARBA" id="ARBA00023136"/>
    </source>
</evidence>
<organism evidence="8 9">
    <name type="scientific">Amantichitinum ursilacus</name>
    <dbReference type="NCBI Taxonomy" id="857265"/>
    <lineage>
        <taxon>Bacteria</taxon>
        <taxon>Pseudomonadati</taxon>
        <taxon>Pseudomonadota</taxon>
        <taxon>Betaproteobacteria</taxon>
        <taxon>Neisseriales</taxon>
        <taxon>Chitinibacteraceae</taxon>
        <taxon>Amantichitinum</taxon>
    </lineage>
</organism>
<evidence type="ECO:0000313" key="9">
    <source>
        <dbReference type="Proteomes" id="UP000037939"/>
    </source>
</evidence>
<comment type="subcellular location">
    <subcellularLocation>
        <location evidence="6">Cell membrane</location>
        <topology evidence="6">Multi-pass membrane protein</topology>
    </subcellularLocation>
    <subcellularLocation>
        <location evidence="1">Membrane</location>
        <topology evidence="1">Multi-pass membrane protein</topology>
    </subcellularLocation>
</comment>
<evidence type="ECO:0000256" key="3">
    <source>
        <dbReference type="ARBA" id="ARBA00022692"/>
    </source>
</evidence>
<comment type="caution">
    <text evidence="8">The sequence shown here is derived from an EMBL/GenBank/DDBJ whole genome shotgun (WGS) entry which is preliminary data.</text>
</comment>
<dbReference type="GO" id="GO:0043190">
    <property type="term" value="C:ATP-binding cassette (ABC) transporter complex"/>
    <property type="evidence" value="ECO:0007669"/>
    <property type="project" value="InterPro"/>
</dbReference>
<dbReference type="InterPro" id="IPR001626">
    <property type="entry name" value="ABC_TroCD"/>
</dbReference>
<feature type="transmembrane region" description="Helical" evidence="7">
    <location>
        <begin position="225"/>
        <end position="246"/>
    </location>
</feature>
<evidence type="ECO:0000313" key="8">
    <source>
        <dbReference type="EMBL" id="KPC53539.1"/>
    </source>
</evidence>
<dbReference type="GO" id="GO:0010043">
    <property type="term" value="P:response to zinc ion"/>
    <property type="evidence" value="ECO:0007669"/>
    <property type="project" value="TreeGrafter"/>
</dbReference>
<reference evidence="8 9" key="1">
    <citation type="submission" date="2015-07" db="EMBL/GenBank/DDBJ databases">
        <title>Draft genome sequence of the Amantichitinum ursilacus IGB-41, a new chitin-degrading bacterium.</title>
        <authorList>
            <person name="Kirstahler P."/>
            <person name="Guenther M."/>
            <person name="Grumaz C."/>
            <person name="Rupp S."/>
            <person name="Zibek S."/>
            <person name="Sohn K."/>
        </authorList>
    </citation>
    <scope>NUCLEOTIDE SEQUENCE [LARGE SCALE GENOMIC DNA]</scope>
    <source>
        <strain evidence="8 9">IGB-41</strain>
    </source>
</reference>
<keyword evidence="6" id="KW-0813">Transport</keyword>
<dbReference type="Pfam" id="PF00950">
    <property type="entry name" value="ABC-3"/>
    <property type="match status" value="1"/>
</dbReference>
<evidence type="ECO:0000256" key="4">
    <source>
        <dbReference type="ARBA" id="ARBA00022989"/>
    </source>
</evidence>
<dbReference type="Gene3D" id="1.10.3470.10">
    <property type="entry name" value="ABC transporter involved in vitamin B12 uptake, BtuC"/>
    <property type="match status" value="1"/>
</dbReference>
<evidence type="ECO:0000256" key="6">
    <source>
        <dbReference type="RuleBase" id="RU003943"/>
    </source>
</evidence>
<protein>
    <submittedName>
        <fullName evidence="8">Manganese transport system membrane protein MntB</fullName>
    </submittedName>
</protein>
<proteinExistence type="inferred from homology"/>
<feature type="transmembrane region" description="Helical" evidence="7">
    <location>
        <begin position="102"/>
        <end position="120"/>
    </location>
</feature>
<dbReference type="AlphaFoldDB" id="A0A0N0GP82"/>
<evidence type="ECO:0000256" key="1">
    <source>
        <dbReference type="ARBA" id="ARBA00004141"/>
    </source>
</evidence>
<feature type="transmembrane region" description="Helical" evidence="7">
    <location>
        <begin position="140"/>
        <end position="158"/>
    </location>
</feature>
<dbReference type="STRING" id="857265.WG78_08460"/>
<comment type="similarity">
    <text evidence="2 6">Belongs to the ABC-3 integral membrane protein family.</text>
</comment>
<feature type="transmembrane region" description="Helical" evidence="7">
    <location>
        <begin position="258"/>
        <end position="278"/>
    </location>
</feature>